<proteinExistence type="predicted"/>
<organism evidence="1 2">
    <name type="scientific">Liparis tanakae</name>
    <name type="common">Tanaka's snailfish</name>
    <dbReference type="NCBI Taxonomy" id="230148"/>
    <lineage>
        <taxon>Eukaryota</taxon>
        <taxon>Metazoa</taxon>
        <taxon>Chordata</taxon>
        <taxon>Craniata</taxon>
        <taxon>Vertebrata</taxon>
        <taxon>Euteleostomi</taxon>
        <taxon>Actinopterygii</taxon>
        <taxon>Neopterygii</taxon>
        <taxon>Teleostei</taxon>
        <taxon>Neoteleostei</taxon>
        <taxon>Acanthomorphata</taxon>
        <taxon>Eupercaria</taxon>
        <taxon>Perciformes</taxon>
        <taxon>Cottioidei</taxon>
        <taxon>Cottales</taxon>
        <taxon>Liparidae</taxon>
        <taxon>Liparis</taxon>
    </lineage>
</organism>
<dbReference type="AlphaFoldDB" id="A0A4Z2I950"/>
<protein>
    <submittedName>
        <fullName evidence="1">Uncharacterized protein</fullName>
    </submittedName>
</protein>
<evidence type="ECO:0000313" key="2">
    <source>
        <dbReference type="Proteomes" id="UP000314294"/>
    </source>
</evidence>
<dbReference type="Proteomes" id="UP000314294">
    <property type="component" value="Unassembled WGS sequence"/>
</dbReference>
<gene>
    <name evidence="1" type="ORF">EYF80_015952</name>
</gene>
<dbReference type="EMBL" id="SRLO01000120">
    <property type="protein sequence ID" value="TNN73935.1"/>
    <property type="molecule type" value="Genomic_DNA"/>
</dbReference>
<comment type="caution">
    <text evidence="1">The sequence shown here is derived from an EMBL/GenBank/DDBJ whole genome shotgun (WGS) entry which is preliminary data.</text>
</comment>
<evidence type="ECO:0000313" key="1">
    <source>
        <dbReference type="EMBL" id="TNN73935.1"/>
    </source>
</evidence>
<name>A0A4Z2I950_9TELE</name>
<accession>A0A4Z2I950</accession>
<reference evidence="1 2" key="1">
    <citation type="submission" date="2019-03" db="EMBL/GenBank/DDBJ databases">
        <title>First draft genome of Liparis tanakae, snailfish: a comprehensive survey of snailfish specific genes.</title>
        <authorList>
            <person name="Kim W."/>
            <person name="Song I."/>
            <person name="Jeong J.-H."/>
            <person name="Kim D."/>
            <person name="Kim S."/>
            <person name="Ryu S."/>
            <person name="Song J.Y."/>
            <person name="Lee S.K."/>
        </authorList>
    </citation>
    <scope>NUCLEOTIDE SEQUENCE [LARGE SCALE GENOMIC DNA]</scope>
    <source>
        <tissue evidence="1">Muscle</tissue>
    </source>
</reference>
<sequence length="77" mass="7873">MRVGFSDLSSETIPSLYLVADQQLHGVAAPLHEHQLVGLAGHGVGEGRAEAGAGAGLQPQADAHAAINSLFTEDEAN</sequence>
<keyword evidence="2" id="KW-1185">Reference proteome</keyword>